<reference evidence="2" key="2">
    <citation type="submission" date="2021-02" db="EMBL/GenBank/DDBJ databases">
        <authorList>
            <person name="Kimball J.A."/>
            <person name="Haas M.W."/>
            <person name="Macchietto M."/>
            <person name="Kono T."/>
            <person name="Duquette J."/>
            <person name="Shao M."/>
        </authorList>
    </citation>
    <scope>NUCLEOTIDE SEQUENCE</scope>
    <source>
        <tissue evidence="2">Fresh leaf tissue</tissue>
    </source>
</reference>
<evidence type="ECO:0000256" key="1">
    <source>
        <dbReference type="SAM" id="MobiDB-lite"/>
    </source>
</evidence>
<evidence type="ECO:0000313" key="3">
    <source>
        <dbReference type="Proteomes" id="UP000729402"/>
    </source>
</evidence>
<dbReference type="AlphaFoldDB" id="A0A8J5TH75"/>
<feature type="region of interest" description="Disordered" evidence="1">
    <location>
        <begin position="1"/>
        <end position="70"/>
    </location>
</feature>
<name>A0A8J5TH75_ZIZPA</name>
<sequence>MEPHVASVGEGGEGGRRLRATSVRLPDHRHLRAPPRPLPPPRAFSSHSDRSCPGIPTAPDRRCLRPGVEP</sequence>
<reference evidence="2" key="1">
    <citation type="journal article" date="2021" name="bioRxiv">
        <title>Whole Genome Assembly and Annotation of Northern Wild Rice, Zizania palustris L., Supports a Whole Genome Duplication in the Zizania Genus.</title>
        <authorList>
            <person name="Haas M."/>
            <person name="Kono T."/>
            <person name="Macchietto M."/>
            <person name="Millas R."/>
            <person name="McGilp L."/>
            <person name="Shao M."/>
            <person name="Duquette J."/>
            <person name="Hirsch C.N."/>
            <person name="Kimball J."/>
        </authorList>
    </citation>
    <scope>NUCLEOTIDE SEQUENCE</scope>
    <source>
        <tissue evidence="2">Fresh leaf tissue</tissue>
    </source>
</reference>
<accession>A0A8J5TH75</accession>
<proteinExistence type="predicted"/>
<protein>
    <submittedName>
        <fullName evidence="2">Uncharacterized protein</fullName>
    </submittedName>
</protein>
<organism evidence="2 3">
    <name type="scientific">Zizania palustris</name>
    <name type="common">Northern wild rice</name>
    <dbReference type="NCBI Taxonomy" id="103762"/>
    <lineage>
        <taxon>Eukaryota</taxon>
        <taxon>Viridiplantae</taxon>
        <taxon>Streptophyta</taxon>
        <taxon>Embryophyta</taxon>
        <taxon>Tracheophyta</taxon>
        <taxon>Spermatophyta</taxon>
        <taxon>Magnoliopsida</taxon>
        <taxon>Liliopsida</taxon>
        <taxon>Poales</taxon>
        <taxon>Poaceae</taxon>
        <taxon>BOP clade</taxon>
        <taxon>Oryzoideae</taxon>
        <taxon>Oryzeae</taxon>
        <taxon>Zizaniinae</taxon>
        <taxon>Zizania</taxon>
    </lineage>
</organism>
<keyword evidence="3" id="KW-1185">Reference proteome</keyword>
<dbReference type="EMBL" id="JAAALK010000086">
    <property type="protein sequence ID" value="KAG8083108.1"/>
    <property type="molecule type" value="Genomic_DNA"/>
</dbReference>
<gene>
    <name evidence="2" type="ORF">GUJ93_ZPchr0014g47151</name>
</gene>
<evidence type="ECO:0000313" key="2">
    <source>
        <dbReference type="EMBL" id="KAG8083108.1"/>
    </source>
</evidence>
<dbReference type="Proteomes" id="UP000729402">
    <property type="component" value="Unassembled WGS sequence"/>
</dbReference>
<comment type="caution">
    <text evidence="2">The sequence shown here is derived from an EMBL/GenBank/DDBJ whole genome shotgun (WGS) entry which is preliminary data.</text>
</comment>